<reference evidence="2" key="2">
    <citation type="submission" date="2015-03" db="UniProtKB">
        <authorList>
            <consortium name="EnsemblPlants"/>
        </authorList>
    </citation>
    <scope>IDENTIFICATION</scope>
</reference>
<evidence type="ECO:0000313" key="2">
    <source>
        <dbReference type="EnsemblPlants" id="OBART04G30150.1"/>
    </source>
</evidence>
<evidence type="ECO:0000256" key="1">
    <source>
        <dbReference type="SAM" id="MobiDB-lite"/>
    </source>
</evidence>
<dbReference type="AlphaFoldDB" id="A0A0D3G1W8"/>
<dbReference type="EnsemblPlants" id="OBART04G30150.1">
    <property type="protein sequence ID" value="OBART04G30150.1"/>
    <property type="gene ID" value="OBART04G30150"/>
</dbReference>
<dbReference type="Proteomes" id="UP000026960">
    <property type="component" value="Chromosome 4"/>
</dbReference>
<dbReference type="HOGENOM" id="CLU_1930888_0_0_1"/>
<evidence type="ECO:0000313" key="3">
    <source>
        <dbReference type="Proteomes" id="UP000026960"/>
    </source>
</evidence>
<dbReference type="Gramene" id="OBART04G30150.1">
    <property type="protein sequence ID" value="OBART04G30150.1"/>
    <property type="gene ID" value="OBART04G30150"/>
</dbReference>
<reference evidence="2" key="1">
    <citation type="journal article" date="2009" name="Rice">
        <title>De Novo Next Generation Sequencing of Plant Genomes.</title>
        <authorList>
            <person name="Rounsley S."/>
            <person name="Marri P.R."/>
            <person name="Yu Y."/>
            <person name="He R."/>
            <person name="Sisneros N."/>
            <person name="Goicoechea J.L."/>
            <person name="Lee S.J."/>
            <person name="Angelova A."/>
            <person name="Kudrna D."/>
            <person name="Luo M."/>
            <person name="Affourtit J."/>
            <person name="Desany B."/>
            <person name="Knight J."/>
            <person name="Niazi F."/>
            <person name="Egholm M."/>
            <person name="Wing R.A."/>
        </authorList>
    </citation>
    <scope>NUCLEOTIDE SEQUENCE [LARGE SCALE GENOMIC DNA]</scope>
    <source>
        <strain evidence="2">cv. IRGC 105608</strain>
    </source>
</reference>
<proteinExistence type="predicted"/>
<accession>A0A0D3G1W8</accession>
<feature type="region of interest" description="Disordered" evidence="1">
    <location>
        <begin position="13"/>
        <end position="115"/>
    </location>
</feature>
<keyword evidence="3" id="KW-1185">Reference proteome</keyword>
<dbReference type="PaxDb" id="65489-OBART04G30150.1"/>
<organism evidence="2">
    <name type="scientific">Oryza barthii</name>
    <dbReference type="NCBI Taxonomy" id="65489"/>
    <lineage>
        <taxon>Eukaryota</taxon>
        <taxon>Viridiplantae</taxon>
        <taxon>Streptophyta</taxon>
        <taxon>Embryophyta</taxon>
        <taxon>Tracheophyta</taxon>
        <taxon>Spermatophyta</taxon>
        <taxon>Magnoliopsida</taxon>
        <taxon>Liliopsida</taxon>
        <taxon>Poales</taxon>
        <taxon>Poaceae</taxon>
        <taxon>BOP clade</taxon>
        <taxon>Oryzoideae</taxon>
        <taxon>Oryzeae</taxon>
        <taxon>Oryzinae</taxon>
        <taxon>Oryza</taxon>
    </lineage>
</organism>
<name>A0A0D3G1W8_9ORYZ</name>
<protein>
    <submittedName>
        <fullName evidence="2">Uncharacterized protein</fullName>
    </submittedName>
</protein>
<sequence>MADHGDAIIECSSPQQRAGRVDRVHSATGDRVTERHHCRPAFRRTLGAHAPSVPRQATSRRHQTSHGAVAGRGLRRNRNTSMFAPPAHGEIRGAHAASKRKRKSNAADSHFRRARGGGGEIEVGWAFPFSC</sequence>